<dbReference type="SUPFAM" id="SSF46689">
    <property type="entry name" value="Homeodomain-like"/>
    <property type="match status" value="2"/>
</dbReference>
<dbReference type="InterPro" id="IPR017884">
    <property type="entry name" value="SANT_dom"/>
</dbReference>
<dbReference type="InterPro" id="IPR036388">
    <property type="entry name" value="WH-like_DNA-bd_sf"/>
</dbReference>
<keyword evidence="4" id="KW-0539">Nucleus</keyword>
<dbReference type="GO" id="GO:0006338">
    <property type="term" value="P:chromatin remodeling"/>
    <property type="evidence" value="ECO:0007669"/>
    <property type="project" value="UniProtKB-ARBA"/>
</dbReference>
<organism evidence="10 11">
    <name type="scientific">Suhomyces tanzawaensis NRRL Y-17324</name>
    <dbReference type="NCBI Taxonomy" id="984487"/>
    <lineage>
        <taxon>Eukaryota</taxon>
        <taxon>Fungi</taxon>
        <taxon>Dikarya</taxon>
        <taxon>Ascomycota</taxon>
        <taxon>Saccharomycotina</taxon>
        <taxon>Pichiomycetes</taxon>
        <taxon>Debaryomycetaceae</taxon>
        <taxon>Suhomyces</taxon>
    </lineage>
</organism>
<feature type="compositionally biased region" description="Basic and acidic residues" evidence="5">
    <location>
        <begin position="193"/>
        <end position="204"/>
    </location>
</feature>
<dbReference type="Gene3D" id="1.10.10.10">
    <property type="entry name" value="Winged helix-like DNA-binding domain superfamily/Winged helix DNA-binding domain"/>
    <property type="match status" value="1"/>
</dbReference>
<feature type="compositionally biased region" description="Low complexity" evidence="5">
    <location>
        <begin position="268"/>
        <end position="282"/>
    </location>
</feature>
<feature type="region of interest" description="Disordered" evidence="5">
    <location>
        <begin position="1"/>
        <end position="311"/>
    </location>
</feature>
<feature type="domain" description="HTH myb-type" evidence="9">
    <location>
        <begin position="503"/>
        <end position="548"/>
    </location>
</feature>
<evidence type="ECO:0000256" key="5">
    <source>
        <dbReference type="SAM" id="MobiDB-lite"/>
    </source>
</evidence>
<dbReference type="Pfam" id="PF13921">
    <property type="entry name" value="Myb_DNA-bind_6"/>
    <property type="match status" value="1"/>
</dbReference>
<dbReference type="EMBL" id="KV453911">
    <property type="protein sequence ID" value="ODV79823.1"/>
    <property type="molecule type" value="Genomic_DNA"/>
</dbReference>
<keyword evidence="11" id="KW-1185">Reference proteome</keyword>
<feature type="compositionally biased region" description="Acidic residues" evidence="5">
    <location>
        <begin position="295"/>
        <end position="307"/>
    </location>
</feature>
<feature type="compositionally biased region" description="Basic and acidic residues" evidence="5">
    <location>
        <begin position="667"/>
        <end position="690"/>
    </location>
</feature>
<keyword evidence="3" id="KW-0804">Transcription</keyword>
<dbReference type="InterPro" id="IPR007526">
    <property type="entry name" value="SWIRM"/>
</dbReference>
<evidence type="ECO:0000259" key="7">
    <source>
        <dbReference type="PROSITE" id="PS50934"/>
    </source>
</evidence>
<evidence type="ECO:0000313" key="10">
    <source>
        <dbReference type="EMBL" id="ODV79823.1"/>
    </source>
</evidence>
<protein>
    <recommendedName>
        <fullName evidence="12">SWIRM-domain-containing protein</fullName>
    </recommendedName>
</protein>
<evidence type="ECO:0000313" key="11">
    <source>
        <dbReference type="Proteomes" id="UP000094285"/>
    </source>
</evidence>
<feature type="compositionally biased region" description="Polar residues" evidence="5">
    <location>
        <begin position="62"/>
        <end position="71"/>
    </location>
</feature>
<dbReference type="SMART" id="SM00717">
    <property type="entry name" value="SANT"/>
    <property type="match status" value="1"/>
</dbReference>
<dbReference type="Proteomes" id="UP000094285">
    <property type="component" value="Unassembled WGS sequence"/>
</dbReference>
<evidence type="ECO:0000256" key="2">
    <source>
        <dbReference type="ARBA" id="ARBA00023125"/>
    </source>
</evidence>
<dbReference type="CDD" id="cd00167">
    <property type="entry name" value="SANT"/>
    <property type="match status" value="1"/>
</dbReference>
<dbReference type="PANTHER" id="PTHR12802:SF41">
    <property type="entry name" value="BRAHMA ASSOCIATED PROTEIN 155 KDA"/>
    <property type="match status" value="1"/>
</dbReference>
<dbReference type="PROSITE" id="PS50934">
    <property type="entry name" value="SWIRM"/>
    <property type="match status" value="1"/>
</dbReference>
<feature type="compositionally biased region" description="Basic and acidic residues" evidence="5">
    <location>
        <begin position="701"/>
        <end position="722"/>
    </location>
</feature>
<gene>
    <name evidence="10" type="ORF">CANTADRAFT_5528</name>
</gene>
<dbReference type="GeneID" id="30984563"/>
<feature type="compositionally biased region" description="Basic and acidic residues" evidence="5">
    <location>
        <begin position="245"/>
        <end position="259"/>
    </location>
</feature>
<evidence type="ECO:0000259" key="6">
    <source>
        <dbReference type="PROSITE" id="PS50090"/>
    </source>
</evidence>
<evidence type="ECO:0000256" key="4">
    <source>
        <dbReference type="ARBA" id="ARBA00023242"/>
    </source>
</evidence>
<name>A0A1E4SJZ3_9ASCO</name>
<feature type="region of interest" description="Disordered" evidence="5">
    <location>
        <begin position="474"/>
        <end position="512"/>
    </location>
</feature>
<dbReference type="RefSeq" id="XP_020064945.1">
    <property type="nucleotide sequence ID" value="XM_020210427.1"/>
</dbReference>
<dbReference type="InterPro" id="IPR009057">
    <property type="entry name" value="Homeodomain-like_sf"/>
</dbReference>
<accession>A0A1E4SJZ3</accession>
<evidence type="ECO:0008006" key="12">
    <source>
        <dbReference type="Google" id="ProtNLM"/>
    </source>
</evidence>
<dbReference type="Pfam" id="PF04433">
    <property type="entry name" value="SWIRM"/>
    <property type="match status" value="1"/>
</dbReference>
<feature type="compositionally biased region" description="Low complexity" evidence="5">
    <location>
        <begin position="474"/>
        <end position="489"/>
    </location>
</feature>
<evidence type="ECO:0000256" key="3">
    <source>
        <dbReference type="ARBA" id="ARBA00023163"/>
    </source>
</evidence>
<dbReference type="OrthoDB" id="118550at2759"/>
<dbReference type="STRING" id="984487.A0A1E4SJZ3"/>
<dbReference type="InterPro" id="IPR032451">
    <property type="entry name" value="SMARCC_C"/>
</dbReference>
<feature type="domain" description="Myb-like" evidence="6">
    <location>
        <begin position="505"/>
        <end position="556"/>
    </location>
</feature>
<dbReference type="FunFam" id="1.10.10.10:FF:000020">
    <property type="entry name" value="SWI/SNF complex subunit SMARCC2 isoform c"/>
    <property type="match status" value="1"/>
</dbReference>
<dbReference type="InterPro" id="IPR017930">
    <property type="entry name" value="Myb_dom"/>
</dbReference>
<dbReference type="InterPro" id="IPR001005">
    <property type="entry name" value="SANT/Myb"/>
</dbReference>
<feature type="region of interest" description="Disordered" evidence="5">
    <location>
        <begin position="858"/>
        <end position="900"/>
    </location>
</feature>
<dbReference type="AlphaFoldDB" id="A0A1E4SJZ3"/>
<evidence type="ECO:0000259" key="8">
    <source>
        <dbReference type="PROSITE" id="PS51293"/>
    </source>
</evidence>
<dbReference type="GO" id="GO:0042393">
    <property type="term" value="F:histone binding"/>
    <property type="evidence" value="ECO:0007669"/>
    <property type="project" value="TreeGrafter"/>
</dbReference>
<dbReference type="FunFam" id="1.10.10.60:FF:000014">
    <property type="entry name" value="SWI/SNF complex subunit SMARCC2 isoform C"/>
    <property type="match status" value="1"/>
</dbReference>
<dbReference type="Pfam" id="PF16495">
    <property type="entry name" value="SWIRM-assoc_1"/>
    <property type="match status" value="1"/>
</dbReference>
<sequence length="900" mass="100607">MSIDHIDDNLPEDQENGLPLGFDQMDHIDSAGESNQQQDLDENQGESDLPGLADFEDKQDLNSENNSAQYQDTEEPRSELENPNNLDGEDDQIPNDSSNFANNIEGDDDLLADFLGKDDDNQSENDLGQVNYDADQQIDNQEDQENQEVDQDESTAPETTEPSNDNDGTGVPEASETEVKEENSDQDVDMDDVNGKSVDEKQSEVNDLDASTNDEQEEKKDEEEIDRDIDMSETAEVPVKTESSPQDKTESETKVAKQEDDSEDVPGTTTTNVSNDNTNISTPSLASATSGGRLDEDEVEDFEEEEEPKSTIKQTHVIIIPSYASWFNMRKVHQIEQESLPEFFKTSHPSKSPKIYVNYRNFMINAYRLNPNEYLTLTSCRRNLVGDVGTLMRVHRFLNKWGLINYQVRPQFKPGYAVEKLPNGQLVGLPYTGDYNVKYDTPRGLFPFDTFKGSLDKIDIPKLKKLLNIEESVSVSTGSNNDTSNGSSSPDKKRPSSSSLEDGPALKKQDGGWTEEEVSKLILGIKKYKNDWFKIAEEIGNNKTPQQCILKFLQVPIEDKFNPFDKNTDGGIFKLLKYAPNFPVSASDNPVLSNLAFMTQLVDSDVAKAASSRASKVMDEKIAEKVSSIYGKKLESEKPSEEEELKTEQVGQKTEESKDEAMEEDNDIVKEESEEKKQDDEADDESKRSTDVTSSPKQNGSHKDSLVEAESHEAKENSPVENIKEAVTNTLGIVGARSHLFATYEEREMHKLSTTIINHELSKIDLKLSKVEELEKIYEHERKHLAKQQEEVFIDRLALTKSTIDITKKLDDAISMIEDSVKSDNSKFSSISSLLAEAKSLLYKPTRHSLTNVSADAANGDINEHSSSVEPTDSSAAANNDDDFKPLSLKTPQAFKVWAP</sequence>
<dbReference type="PROSITE" id="PS50090">
    <property type="entry name" value="MYB_LIKE"/>
    <property type="match status" value="1"/>
</dbReference>
<dbReference type="PROSITE" id="PS51294">
    <property type="entry name" value="HTH_MYB"/>
    <property type="match status" value="1"/>
</dbReference>
<dbReference type="GO" id="GO:0045893">
    <property type="term" value="P:positive regulation of DNA-templated transcription"/>
    <property type="evidence" value="ECO:0007669"/>
    <property type="project" value="TreeGrafter"/>
</dbReference>
<evidence type="ECO:0000256" key="1">
    <source>
        <dbReference type="ARBA" id="ARBA00023015"/>
    </source>
</evidence>
<dbReference type="GO" id="GO:0003677">
    <property type="term" value="F:DNA binding"/>
    <property type="evidence" value="ECO:0007669"/>
    <property type="project" value="UniProtKB-KW"/>
</dbReference>
<reference evidence="11" key="1">
    <citation type="submission" date="2016-05" db="EMBL/GenBank/DDBJ databases">
        <title>Comparative genomics of biotechnologically important yeasts.</title>
        <authorList>
            <consortium name="DOE Joint Genome Institute"/>
            <person name="Riley R."/>
            <person name="Haridas S."/>
            <person name="Wolfe K.H."/>
            <person name="Lopes M.R."/>
            <person name="Hittinger C.T."/>
            <person name="Goker M."/>
            <person name="Salamov A."/>
            <person name="Wisecaver J."/>
            <person name="Long T.M."/>
            <person name="Aerts A.L."/>
            <person name="Barry K."/>
            <person name="Choi C."/>
            <person name="Clum A."/>
            <person name="Coughlan A.Y."/>
            <person name="Deshpande S."/>
            <person name="Douglass A.P."/>
            <person name="Hanson S.J."/>
            <person name="Klenk H.-P."/>
            <person name="Labutti K."/>
            <person name="Lapidus A."/>
            <person name="Lindquist E."/>
            <person name="Lipzen A."/>
            <person name="Meier-Kolthoff J.P."/>
            <person name="Ohm R.A."/>
            <person name="Otillar R.P."/>
            <person name="Pangilinan J."/>
            <person name="Peng Y."/>
            <person name="Rokas A."/>
            <person name="Rosa C.A."/>
            <person name="Scheuner C."/>
            <person name="Sibirny A.A."/>
            <person name="Slot J.C."/>
            <person name="Stielow J.B."/>
            <person name="Sun H."/>
            <person name="Kurtzman C.P."/>
            <person name="Blackwell M."/>
            <person name="Grigoriev I.V."/>
            <person name="Jeffries T.W."/>
        </authorList>
    </citation>
    <scope>NUCLEOTIDE SEQUENCE [LARGE SCALE GENOMIC DNA]</scope>
    <source>
        <strain evidence="11">NRRL Y-17324</strain>
    </source>
</reference>
<feature type="compositionally biased region" description="Acidic residues" evidence="5">
    <location>
        <begin position="212"/>
        <end position="233"/>
    </location>
</feature>
<feature type="domain" description="SANT" evidence="8">
    <location>
        <begin position="508"/>
        <end position="560"/>
    </location>
</feature>
<dbReference type="GO" id="GO:0016514">
    <property type="term" value="C:SWI/SNF complex"/>
    <property type="evidence" value="ECO:0007669"/>
    <property type="project" value="TreeGrafter"/>
</dbReference>
<keyword evidence="1" id="KW-0805">Transcription regulation</keyword>
<keyword evidence="2" id="KW-0238">DNA-binding</keyword>
<dbReference type="Gene3D" id="1.10.10.60">
    <property type="entry name" value="Homeodomain-like"/>
    <property type="match status" value="1"/>
</dbReference>
<proteinExistence type="predicted"/>
<dbReference type="PANTHER" id="PTHR12802">
    <property type="entry name" value="SWI/SNF COMPLEX-RELATED"/>
    <property type="match status" value="1"/>
</dbReference>
<feature type="region of interest" description="Disordered" evidence="5">
    <location>
        <begin position="633"/>
        <end position="722"/>
    </location>
</feature>
<dbReference type="PROSITE" id="PS51293">
    <property type="entry name" value="SANT"/>
    <property type="match status" value="1"/>
</dbReference>
<feature type="domain" description="SWIRM" evidence="7">
    <location>
        <begin position="318"/>
        <end position="415"/>
    </location>
</feature>
<evidence type="ECO:0000259" key="9">
    <source>
        <dbReference type="PROSITE" id="PS51294"/>
    </source>
</evidence>
<feature type="compositionally biased region" description="Acidic residues" evidence="5">
    <location>
        <begin position="140"/>
        <end position="155"/>
    </location>
</feature>
<feature type="compositionally biased region" description="Polar residues" evidence="5">
    <location>
        <begin position="156"/>
        <end position="167"/>
    </location>
</feature>